<evidence type="ECO:0000256" key="16">
    <source>
        <dbReference type="SAM" id="MobiDB-lite"/>
    </source>
</evidence>
<feature type="compositionally biased region" description="Basic and acidic residues" evidence="16">
    <location>
        <begin position="284"/>
        <end position="302"/>
    </location>
</feature>
<feature type="region of interest" description="Disordered" evidence="16">
    <location>
        <begin position="781"/>
        <end position="822"/>
    </location>
</feature>
<evidence type="ECO:0000256" key="6">
    <source>
        <dbReference type="ARBA" id="ARBA00022695"/>
    </source>
</evidence>
<feature type="region of interest" description="Disordered" evidence="16">
    <location>
        <begin position="1"/>
        <end position="29"/>
    </location>
</feature>
<evidence type="ECO:0000256" key="3">
    <source>
        <dbReference type="ARBA" id="ARBA00020399"/>
    </source>
</evidence>
<dbReference type="PANTHER" id="PTHR45990">
    <property type="entry name" value="DNA REPAIR PROTEIN REV1"/>
    <property type="match status" value="1"/>
</dbReference>
<evidence type="ECO:0000313" key="20">
    <source>
        <dbReference type="Proteomes" id="UP000800041"/>
    </source>
</evidence>
<dbReference type="Gene3D" id="6.10.250.1630">
    <property type="match status" value="3"/>
</dbReference>
<dbReference type="CDD" id="cd01701">
    <property type="entry name" value="PolY_Rev1"/>
    <property type="match status" value="1"/>
</dbReference>
<evidence type="ECO:0000256" key="4">
    <source>
        <dbReference type="ARBA" id="ARBA00022634"/>
    </source>
</evidence>
<dbReference type="InterPro" id="IPR001357">
    <property type="entry name" value="BRCT_dom"/>
</dbReference>
<dbReference type="Pfam" id="PF16727">
    <property type="entry name" value="REV1_C"/>
    <property type="match status" value="1"/>
</dbReference>
<dbReference type="GO" id="GO:0042276">
    <property type="term" value="P:error-prone translesion synthesis"/>
    <property type="evidence" value="ECO:0007669"/>
    <property type="project" value="InterPro"/>
</dbReference>
<dbReference type="GO" id="GO:0006281">
    <property type="term" value="P:DNA repair"/>
    <property type="evidence" value="ECO:0007669"/>
    <property type="project" value="UniProtKB-KW"/>
</dbReference>
<dbReference type="Pfam" id="PF11799">
    <property type="entry name" value="IMS_C"/>
    <property type="match status" value="1"/>
</dbReference>
<feature type="domain" description="UmuC" evidence="18">
    <location>
        <begin position="412"/>
        <end position="610"/>
    </location>
</feature>
<dbReference type="Pfam" id="PF21999">
    <property type="entry name" value="IMS_HHH_1"/>
    <property type="match status" value="1"/>
</dbReference>
<dbReference type="InterPro" id="IPR017961">
    <property type="entry name" value="DNA_pol_Y-fam_little_finger"/>
</dbReference>
<evidence type="ECO:0000256" key="2">
    <source>
        <dbReference type="ARBA" id="ARBA00010945"/>
    </source>
</evidence>
<feature type="region of interest" description="Disordered" evidence="16">
    <location>
        <begin position="267"/>
        <end position="337"/>
    </location>
</feature>
<dbReference type="InterPro" id="IPR038401">
    <property type="entry name" value="Rev1_C_sf"/>
</dbReference>
<dbReference type="Pfam" id="PF14377">
    <property type="entry name" value="UBM"/>
    <property type="match status" value="3"/>
</dbReference>
<evidence type="ECO:0000256" key="11">
    <source>
        <dbReference type="ARBA" id="ARBA00023204"/>
    </source>
</evidence>
<name>A0A6G1GS33_9PEZI</name>
<keyword evidence="8 14" id="KW-0227">DNA damage</keyword>
<feature type="domain" description="BRCT" evidence="17">
    <location>
        <begin position="61"/>
        <end position="149"/>
    </location>
</feature>
<dbReference type="Pfam" id="PF16589">
    <property type="entry name" value="BRCT_2"/>
    <property type="match status" value="1"/>
</dbReference>
<dbReference type="PANTHER" id="PTHR45990:SF1">
    <property type="entry name" value="DNA REPAIR PROTEIN REV1"/>
    <property type="match status" value="1"/>
</dbReference>
<dbReference type="Gene3D" id="3.30.1490.100">
    <property type="entry name" value="DNA polymerase, Y-family, little finger domain"/>
    <property type="match status" value="1"/>
</dbReference>
<dbReference type="CDD" id="cd17719">
    <property type="entry name" value="BRCT_Rev1"/>
    <property type="match status" value="1"/>
</dbReference>
<feature type="compositionally biased region" description="Polar residues" evidence="16">
    <location>
        <begin position="904"/>
        <end position="918"/>
    </location>
</feature>
<dbReference type="InterPro" id="IPR031991">
    <property type="entry name" value="Rev1_C"/>
</dbReference>
<feature type="region of interest" description="Disordered" evidence="16">
    <location>
        <begin position="189"/>
        <end position="255"/>
    </location>
</feature>
<dbReference type="SUPFAM" id="SSF56672">
    <property type="entry name" value="DNA/RNA polymerases"/>
    <property type="match status" value="1"/>
</dbReference>
<feature type="binding site" evidence="15">
    <location>
        <position position="416"/>
    </location>
    <ligand>
        <name>Mg(2+)</name>
        <dbReference type="ChEBI" id="CHEBI:18420"/>
        <label>1</label>
    </ligand>
</feature>
<keyword evidence="4 14" id="KW-0237">DNA synthesis</keyword>
<dbReference type="Gene3D" id="6.10.250.1490">
    <property type="match status" value="1"/>
</dbReference>
<evidence type="ECO:0000256" key="12">
    <source>
        <dbReference type="ARBA" id="ARBA00023242"/>
    </source>
</evidence>
<dbReference type="InterPro" id="IPR036775">
    <property type="entry name" value="DNA_pol_Y-fam_lit_finger_sf"/>
</dbReference>
<feature type="compositionally biased region" description="Polar residues" evidence="16">
    <location>
        <begin position="1080"/>
        <end position="1091"/>
    </location>
</feature>
<reference evidence="19" key="1">
    <citation type="journal article" date="2020" name="Stud. Mycol.">
        <title>101 Dothideomycetes genomes: a test case for predicting lifestyles and emergence of pathogens.</title>
        <authorList>
            <person name="Haridas S."/>
            <person name="Albert R."/>
            <person name="Binder M."/>
            <person name="Bloem J."/>
            <person name="Labutti K."/>
            <person name="Salamov A."/>
            <person name="Andreopoulos B."/>
            <person name="Baker S."/>
            <person name="Barry K."/>
            <person name="Bills G."/>
            <person name="Bluhm B."/>
            <person name="Cannon C."/>
            <person name="Castanera R."/>
            <person name="Culley D."/>
            <person name="Daum C."/>
            <person name="Ezra D."/>
            <person name="Gonzalez J."/>
            <person name="Henrissat B."/>
            <person name="Kuo A."/>
            <person name="Liang C."/>
            <person name="Lipzen A."/>
            <person name="Lutzoni F."/>
            <person name="Magnuson J."/>
            <person name="Mondo S."/>
            <person name="Nolan M."/>
            <person name="Ohm R."/>
            <person name="Pangilinan J."/>
            <person name="Park H.-J."/>
            <person name="Ramirez L."/>
            <person name="Alfaro M."/>
            <person name="Sun H."/>
            <person name="Tritt A."/>
            <person name="Yoshinaga Y."/>
            <person name="Zwiers L.-H."/>
            <person name="Turgeon B."/>
            <person name="Goodwin S."/>
            <person name="Spatafora J."/>
            <person name="Crous P."/>
            <person name="Grigoriev I."/>
        </authorList>
    </citation>
    <scope>NUCLEOTIDE SEQUENCE</scope>
    <source>
        <strain evidence="19">CBS 113979</strain>
    </source>
</reference>
<dbReference type="FunFam" id="3.30.70.270:FF:000040">
    <property type="entry name" value="DNA repair protein REV1"/>
    <property type="match status" value="1"/>
</dbReference>
<feature type="region of interest" description="Disordered" evidence="16">
    <location>
        <begin position="950"/>
        <end position="1044"/>
    </location>
</feature>
<dbReference type="SUPFAM" id="SSF52113">
    <property type="entry name" value="BRCT domain"/>
    <property type="match status" value="1"/>
</dbReference>
<comment type="subcellular location">
    <subcellularLocation>
        <location evidence="1 14">Nucleus</location>
    </subcellularLocation>
</comment>
<feature type="binding site" evidence="15">
    <location>
        <position position="512"/>
    </location>
    <ligand>
        <name>Mg(2+)</name>
        <dbReference type="ChEBI" id="CHEBI:18420"/>
        <label>1</label>
    </ligand>
</feature>
<dbReference type="Gene3D" id="3.40.50.10190">
    <property type="entry name" value="BRCT domain"/>
    <property type="match status" value="1"/>
</dbReference>
<comment type="similarity">
    <text evidence="2 14">Belongs to the DNA polymerase type-Y family.</text>
</comment>
<dbReference type="SUPFAM" id="SSF100879">
    <property type="entry name" value="Lesion bypass DNA polymerase (Y-family), little finger domain"/>
    <property type="match status" value="1"/>
</dbReference>
<keyword evidence="9 15" id="KW-0460">Magnesium</keyword>
<dbReference type="PROSITE" id="PS50172">
    <property type="entry name" value="BRCT"/>
    <property type="match status" value="1"/>
</dbReference>
<feature type="region of interest" description="Disordered" evidence="16">
    <location>
        <begin position="885"/>
        <end position="918"/>
    </location>
</feature>
<keyword evidence="10 14" id="KW-0238">DNA-binding</keyword>
<feature type="compositionally biased region" description="Basic and acidic residues" evidence="16">
    <location>
        <begin position="1092"/>
        <end position="1102"/>
    </location>
</feature>
<feature type="compositionally biased region" description="Polar residues" evidence="16">
    <location>
        <begin position="955"/>
        <end position="964"/>
    </location>
</feature>
<keyword evidence="6 14" id="KW-0548">Nucleotidyltransferase</keyword>
<dbReference type="Gene3D" id="3.40.1170.60">
    <property type="match status" value="1"/>
</dbReference>
<evidence type="ECO:0000256" key="8">
    <source>
        <dbReference type="ARBA" id="ARBA00022763"/>
    </source>
</evidence>
<keyword evidence="5 14" id="KW-0808">Transferase</keyword>
<dbReference type="GO" id="GO:0017125">
    <property type="term" value="F:deoxycytidyl transferase activity"/>
    <property type="evidence" value="ECO:0007669"/>
    <property type="project" value="TreeGrafter"/>
</dbReference>
<evidence type="ECO:0000256" key="15">
    <source>
        <dbReference type="PIRSR" id="PIRSR036573-2"/>
    </source>
</evidence>
<gene>
    <name evidence="19" type="ORF">K402DRAFT_456559</name>
</gene>
<comment type="function">
    <text evidence="13">Deoxycytidyl transferase involved in DNA repair. Transfers a dCMP residue from dCTP to the 3'-end of a DNA primer in a template-dependent reaction. May assist in the first step in the bypass of abasic lesions by the insertion of a nucleotide opposite the lesion. Required for normal induction of mutations by physical and chemical agents. Involved in mitochondrial DNA mutagenesis.</text>
</comment>
<dbReference type="PROSITE" id="PS50173">
    <property type="entry name" value="UMUC"/>
    <property type="match status" value="1"/>
</dbReference>
<dbReference type="FunFam" id="3.40.50.10190:FF:000011">
    <property type="entry name" value="DNA repair protein REV1"/>
    <property type="match status" value="1"/>
</dbReference>
<dbReference type="SMART" id="SM00292">
    <property type="entry name" value="BRCT"/>
    <property type="match status" value="1"/>
</dbReference>
<dbReference type="InterPro" id="IPR001126">
    <property type="entry name" value="UmuC"/>
</dbReference>
<accession>A0A6G1GS33</accession>
<protein>
    <recommendedName>
        <fullName evidence="3 14">DNA repair protein REV1</fullName>
        <ecNumber evidence="14">2.7.7.-</ecNumber>
    </recommendedName>
</protein>
<keyword evidence="11 14" id="KW-0234">DNA repair</keyword>
<evidence type="ECO:0000256" key="9">
    <source>
        <dbReference type="ARBA" id="ARBA00022842"/>
    </source>
</evidence>
<feature type="compositionally biased region" description="Polar residues" evidence="16">
    <location>
        <begin position="786"/>
        <end position="795"/>
    </location>
</feature>
<feature type="binding site" evidence="15">
    <location>
        <position position="511"/>
    </location>
    <ligand>
        <name>Mg(2+)</name>
        <dbReference type="ChEBI" id="CHEBI:18420"/>
        <label>1</label>
    </ligand>
</feature>
<evidence type="ECO:0000256" key="5">
    <source>
        <dbReference type="ARBA" id="ARBA00022679"/>
    </source>
</evidence>
<feature type="region of interest" description="Disordered" evidence="16">
    <location>
        <begin position="1080"/>
        <end position="1122"/>
    </location>
</feature>
<dbReference type="GO" id="GO:0003887">
    <property type="term" value="F:DNA-directed DNA polymerase activity"/>
    <property type="evidence" value="ECO:0007669"/>
    <property type="project" value="InterPro"/>
</dbReference>
<dbReference type="InterPro" id="IPR053848">
    <property type="entry name" value="IMS_HHH_1"/>
</dbReference>
<feature type="compositionally biased region" description="Polar residues" evidence="16">
    <location>
        <begin position="189"/>
        <end position="212"/>
    </location>
</feature>
<keyword evidence="12 14" id="KW-0539">Nucleus</keyword>
<dbReference type="Gene3D" id="1.20.58.1280">
    <property type="entry name" value="DNA repair protein Rev1, C-terminal domain"/>
    <property type="match status" value="1"/>
</dbReference>
<dbReference type="AlphaFoldDB" id="A0A6G1GS33"/>
<evidence type="ECO:0000259" key="18">
    <source>
        <dbReference type="PROSITE" id="PS50173"/>
    </source>
</evidence>
<dbReference type="PIRSF" id="PIRSF036573">
    <property type="entry name" value="REV1"/>
    <property type="match status" value="1"/>
</dbReference>
<keyword evidence="20" id="KW-1185">Reference proteome</keyword>
<dbReference type="GO" id="GO:0005634">
    <property type="term" value="C:nucleus"/>
    <property type="evidence" value="ECO:0007669"/>
    <property type="project" value="UniProtKB-SubCell"/>
</dbReference>
<organism evidence="19 20">
    <name type="scientific">Aulographum hederae CBS 113979</name>
    <dbReference type="NCBI Taxonomy" id="1176131"/>
    <lineage>
        <taxon>Eukaryota</taxon>
        <taxon>Fungi</taxon>
        <taxon>Dikarya</taxon>
        <taxon>Ascomycota</taxon>
        <taxon>Pezizomycotina</taxon>
        <taxon>Dothideomycetes</taxon>
        <taxon>Pleosporomycetidae</taxon>
        <taxon>Aulographales</taxon>
        <taxon>Aulographaceae</taxon>
    </lineage>
</organism>
<feature type="compositionally biased region" description="Basic and acidic residues" evidence="16">
    <location>
        <begin position="1034"/>
        <end position="1044"/>
    </location>
</feature>
<dbReference type="Gene3D" id="1.10.150.20">
    <property type="entry name" value="5' to 3' exonuclease, C-terminal subdomain"/>
    <property type="match status" value="1"/>
</dbReference>
<feature type="compositionally biased region" description="Basic and acidic residues" evidence="16">
    <location>
        <begin position="324"/>
        <end position="337"/>
    </location>
</feature>
<feature type="compositionally biased region" description="Polar residues" evidence="16">
    <location>
        <begin position="997"/>
        <end position="1008"/>
    </location>
</feature>
<dbReference type="EMBL" id="ML977174">
    <property type="protein sequence ID" value="KAF1983600.1"/>
    <property type="molecule type" value="Genomic_DNA"/>
</dbReference>
<dbReference type="Pfam" id="PF00817">
    <property type="entry name" value="IMS"/>
    <property type="match status" value="1"/>
</dbReference>
<dbReference type="Gene3D" id="3.30.70.270">
    <property type="match status" value="1"/>
</dbReference>
<comment type="cofactor">
    <cofactor evidence="15">
        <name>Mg(2+)</name>
        <dbReference type="ChEBI" id="CHEBI:18420"/>
    </cofactor>
    <text evidence="15">Binds 2 magnesium ions.</text>
</comment>
<evidence type="ECO:0000256" key="10">
    <source>
        <dbReference type="ARBA" id="ARBA00023125"/>
    </source>
</evidence>
<keyword evidence="7 15" id="KW-0479">Metal-binding</keyword>
<evidence type="ECO:0000256" key="7">
    <source>
        <dbReference type="ARBA" id="ARBA00022723"/>
    </source>
</evidence>
<dbReference type="InterPro" id="IPR043502">
    <property type="entry name" value="DNA/RNA_pol_sf"/>
</dbReference>
<dbReference type="InterPro" id="IPR043128">
    <property type="entry name" value="Rev_trsase/Diguanyl_cyclase"/>
</dbReference>
<evidence type="ECO:0000256" key="13">
    <source>
        <dbReference type="ARBA" id="ARBA00058985"/>
    </source>
</evidence>
<proteinExistence type="inferred from homology"/>
<dbReference type="InterPro" id="IPR025527">
    <property type="entry name" value="HUWE1/Rev1_UBM"/>
</dbReference>
<dbReference type="GO" id="GO:0070987">
    <property type="term" value="P:error-free translesion synthesis"/>
    <property type="evidence" value="ECO:0007669"/>
    <property type="project" value="UniProtKB-ARBA"/>
</dbReference>
<dbReference type="GO" id="GO:0046872">
    <property type="term" value="F:metal ion binding"/>
    <property type="evidence" value="ECO:0007669"/>
    <property type="project" value="UniProtKB-KW"/>
</dbReference>
<dbReference type="GO" id="GO:0003684">
    <property type="term" value="F:damaged DNA binding"/>
    <property type="evidence" value="ECO:0007669"/>
    <property type="project" value="UniProtKB-UniRule"/>
</dbReference>
<dbReference type="Proteomes" id="UP000800041">
    <property type="component" value="Unassembled WGS sequence"/>
</dbReference>
<dbReference type="FunFam" id="3.30.1490.100:FF:000001">
    <property type="entry name" value="DNA repair protein REV1"/>
    <property type="match status" value="1"/>
</dbReference>
<evidence type="ECO:0000313" key="19">
    <source>
        <dbReference type="EMBL" id="KAF1983600.1"/>
    </source>
</evidence>
<dbReference type="InterPro" id="IPR012112">
    <property type="entry name" value="REV1"/>
</dbReference>
<dbReference type="InterPro" id="IPR036420">
    <property type="entry name" value="BRCT_dom_sf"/>
</dbReference>
<sequence>MGSRLESNSNAVRKRIEGHTFDDEEGEEYKGSTFGGFSDYFRRKKIKLQNLDAELRSQSADKPPIFRGVVAHVNGYTQPSLNDIHTLIVSHAGGFLQYLDGKTTVTHIIASSLTPKKAVEFRRYRIVKPAWVVESVKVGKLLPWDSFRVLDEGPGQQVLGFNDGQVVSQANKKTRGYRDQTETSWYTNQLNRGQLSQSVTGTPRGSQFLKQQPPTPEVEDDIVDLPPSHQQARIQPHKSPIVSPTLPVSPHSTPIRKRSAVLFKPLHPEEQGSDDFPAEAAPPDDLKPRNSNLEARDLRPDDLGLNFDGEAVTESPSKTAGKRPAHDPEESVAKRTKMTAEEHNAVLLADPRVRKSTVVNPEFLEQYYRESRLHHLSTWKADLKSKLQALTAEKTSTQKEREKRLPGTRRYILHVDFDSFFAAVSLKKHPELINHPCVVAHGNGSGSEIASCNYPARTFGVKNGMWMKRAQDLCPDLKILPYDFPAYEESSRAFYEAILSIEGVVQSVSIDEALVDVSRQCIAAGGTDGKRQNEGGVYREQQRADEIAQDLRDEVQRKTGCNVSVGIGGNILLAKVALRKAKPAGQYQIKPDEILDFIGQLQVQDLPGVAYSIGGKLEEIGIRLVRDVREFTRDKLITTLGPKTGGKIWEYSRGIDRAEVGDVVVRKSVSAEVNWGVRFENQVQVDEFIENLCGELSRRLLKEGVKGRQITMKIMKRAQDAPLDPPKHLGHGKCDTFNKSVALGVATNATDALTREALSILKSFGFTPGELRGIGVQMTKLEPLKPNQTDGSQRRLQFKVPDSKPSNPPAPLVSKGEDDPIQDDVVTPRKPKAHPNHIGFGLSQLYSNSPSRKPLNTLGTQFLLPSQVDPKVLAELPEDIRAKLAKHTETPVSKQNARARPASPSLQPQSTSSILNLPNQSQLDPSILAALPADVRAEIEAIYSVTASPPRRRTTNVPEQSLLPQSPRKSRTLPTTKSRGLGPRKRGRPSKADTLARASNATLTQSNFVFAPRGQAGGNREKGISPAADSEPSDAERGDTSAIREPDPEFLAALPEDIRVELLAEHRRARLAARSNLTFSKSKAKANQNQIKDSKPANEQRSRPGASLNFPPRPARPTFTSRHLTTLPDLRSAVSEWTCSFAEGPYGEDVEALGVYLTRVVSDERDLKKAVSVVEWMGWCVGEMDMDGKEDKGVMAEEEDGPEEPTMTWDEAVGRMEESVRGAVAQRGMGSVEFSY</sequence>
<evidence type="ECO:0000256" key="14">
    <source>
        <dbReference type="PIRNR" id="PIRNR036573"/>
    </source>
</evidence>
<dbReference type="EC" id="2.7.7.-" evidence="14"/>
<dbReference type="OrthoDB" id="427711at2759"/>
<evidence type="ECO:0000259" key="17">
    <source>
        <dbReference type="PROSITE" id="PS50172"/>
    </source>
</evidence>
<feature type="compositionally biased region" description="Polar residues" evidence="16">
    <location>
        <begin position="1"/>
        <end position="11"/>
    </location>
</feature>
<evidence type="ECO:0000256" key="1">
    <source>
        <dbReference type="ARBA" id="ARBA00004123"/>
    </source>
</evidence>